<dbReference type="Proteomes" id="UP000054217">
    <property type="component" value="Unassembled WGS sequence"/>
</dbReference>
<accession>A0A0C3PN32</accession>
<keyword evidence="2" id="KW-1185">Reference proteome</keyword>
<organism evidence="1 2">
    <name type="scientific">Pisolithus tinctorius Marx 270</name>
    <dbReference type="NCBI Taxonomy" id="870435"/>
    <lineage>
        <taxon>Eukaryota</taxon>
        <taxon>Fungi</taxon>
        <taxon>Dikarya</taxon>
        <taxon>Basidiomycota</taxon>
        <taxon>Agaricomycotina</taxon>
        <taxon>Agaricomycetes</taxon>
        <taxon>Agaricomycetidae</taxon>
        <taxon>Boletales</taxon>
        <taxon>Sclerodermatineae</taxon>
        <taxon>Pisolithaceae</taxon>
        <taxon>Pisolithus</taxon>
    </lineage>
</organism>
<name>A0A0C3PN32_PISTI</name>
<proteinExistence type="predicted"/>
<gene>
    <name evidence="1" type="ORF">M404DRAFT_996666</name>
</gene>
<dbReference type="InParanoid" id="A0A0C3PN32"/>
<evidence type="ECO:0000313" key="1">
    <source>
        <dbReference type="EMBL" id="KIO09789.1"/>
    </source>
</evidence>
<sequence>MELALLHTQAEKRSPSIGFAFPETCCEHLIIEGIISILCHRASLSMFKAPALRKVTWNYHILL</sequence>
<dbReference type="AlphaFoldDB" id="A0A0C3PN32"/>
<protein>
    <submittedName>
        <fullName evidence="1">Uncharacterized protein</fullName>
    </submittedName>
</protein>
<reference evidence="2" key="2">
    <citation type="submission" date="2015-01" db="EMBL/GenBank/DDBJ databases">
        <title>Evolutionary Origins and Diversification of the Mycorrhizal Mutualists.</title>
        <authorList>
            <consortium name="DOE Joint Genome Institute"/>
            <consortium name="Mycorrhizal Genomics Consortium"/>
            <person name="Kohler A."/>
            <person name="Kuo A."/>
            <person name="Nagy L.G."/>
            <person name="Floudas D."/>
            <person name="Copeland A."/>
            <person name="Barry K.W."/>
            <person name="Cichocki N."/>
            <person name="Veneault-Fourrey C."/>
            <person name="LaButti K."/>
            <person name="Lindquist E.A."/>
            <person name="Lipzen A."/>
            <person name="Lundell T."/>
            <person name="Morin E."/>
            <person name="Murat C."/>
            <person name="Riley R."/>
            <person name="Ohm R."/>
            <person name="Sun H."/>
            <person name="Tunlid A."/>
            <person name="Henrissat B."/>
            <person name="Grigoriev I.V."/>
            <person name="Hibbett D.S."/>
            <person name="Martin F."/>
        </authorList>
    </citation>
    <scope>NUCLEOTIDE SEQUENCE [LARGE SCALE GENOMIC DNA]</scope>
    <source>
        <strain evidence="2">Marx 270</strain>
    </source>
</reference>
<dbReference type="EMBL" id="KN831954">
    <property type="protein sequence ID" value="KIO09789.1"/>
    <property type="molecule type" value="Genomic_DNA"/>
</dbReference>
<reference evidence="1 2" key="1">
    <citation type="submission" date="2014-04" db="EMBL/GenBank/DDBJ databases">
        <authorList>
            <consortium name="DOE Joint Genome Institute"/>
            <person name="Kuo A."/>
            <person name="Kohler A."/>
            <person name="Costa M.D."/>
            <person name="Nagy L.G."/>
            <person name="Floudas D."/>
            <person name="Copeland A."/>
            <person name="Barry K.W."/>
            <person name="Cichocki N."/>
            <person name="Veneault-Fourrey C."/>
            <person name="LaButti K."/>
            <person name="Lindquist E.A."/>
            <person name="Lipzen A."/>
            <person name="Lundell T."/>
            <person name="Morin E."/>
            <person name="Murat C."/>
            <person name="Sun H."/>
            <person name="Tunlid A."/>
            <person name="Henrissat B."/>
            <person name="Grigoriev I.V."/>
            <person name="Hibbett D.S."/>
            <person name="Martin F."/>
            <person name="Nordberg H.P."/>
            <person name="Cantor M.N."/>
            <person name="Hua S.X."/>
        </authorList>
    </citation>
    <scope>NUCLEOTIDE SEQUENCE [LARGE SCALE GENOMIC DNA]</scope>
    <source>
        <strain evidence="1 2">Marx 270</strain>
    </source>
</reference>
<dbReference type="HOGENOM" id="CLU_2886747_0_0_1"/>
<evidence type="ECO:0000313" key="2">
    <source>
        <dbReference type="Proteomes" id="UP000054217"/>
    </source>
</evidence>
<dbReference type="OrthoDB" id="10340912at2759"/>